<name>A0A1J6W6F0_9BACI</name>
<dbReference type="Gene3D" id="3.30.920.90">
    <property type="match status" value="1"/>
</dbReference>
<dbReference type="InterPro" id="IPR011704">
    <property type="entry name" value="ATPase_dyneun-rel_AAA"/>
</dbReference>
<dbReference type="Pfam" id="PF12102">
    <property type="entry name" value="MrcB_N"/>
    <property type="match status" value="1"/>
</dbReference>
<dbReference type="PANTHER" id="PTHR37291">
    <property type="entry name" value="5-METHYLCYTOSINE-SPECIFIC RESTRICTION ENZYME B"/>
    <property type="match status" value="1"/>
</dbReference>
<reference evidence="3 4" key="1">
    <citation type="submission" date="2016-09" db="EMBL/GenBank/DDBJ databases">
        <title>Bacillus aquimaris SAMM genome sequence reveals colonization and biosurfactant production capacities.</title>
        <authorList>
            <person name="Waghmode S.R."/>
            <person name="Suryavanshi M.V."/>
        </authorList>
    </citation>
    <scope>NUCLEOTIDE SEQUENCE [LARGE SCALE GENOMIC DNA]</scope>
    <source>
        <strain evidence="3 4">SAMM</strain>
    </source>
</reference>
<dbReference type="PANTHER" id="PTHR37291:SF1">
    <property type="entry name" value="TYPE IV METHYL-DIRECTED RESTRICTION ENZYME ECOKMCRB SUBUNIT"/>
    <property type="match status" value="1"/>
</dbReference>
<dbReference type="GO" id="GO:0005524">
    <property type="term" value="F:ATP binding"/>
    <property type="evidence" value="ECO:0007669"/>
    <property type="project" value="InterPro"/>
</dbReference>
<gene>
    <name evidence="3" type="ORF">BHE18_14935</name>
</gene>
<evidence type="ECO:0000313" key="4">
    <source>
        <dbReference type="Proteomes" id="UP000182062"/>
    </source>
</evidence>
<dbReference type="AlphaFoldDB" id="A0A1J6W6F0"/>
<dbReference type="InterPro" id="IPR052934">
    <property type="entry name" value="Methyl-DNA_Rec/Restrict_Enz"/>
</dbReference>
<feature type="domain" description="Type IV methyl-directed restriction enzyme EcoKMcrB subunit DNA-binding" evidence="2">
    <location>
        <begin position="297"/>
        <end position="466"/>
    </location>
</feature>
<dbReference type="GO" id="GO:0004519">
    <property type="term" value="F:endonuclease activity"/>
    <property type="evidence" value="ECO:0007669"/>
    <property type="project" value="UniProtKB-KW"/>
</dbReference>
<evidence type="ECO:0000259" key="1">
    <source>
        <dbReference type="Pfam" id="PF07728"/>
    </source>
</evidence>
<dbReference type="InterPro" id="IPR021961">
    <property type="entry name" value="McrB_DNA-bd"/>
</dbReference>
<dbReference type="Pfam" id="PF07728">
    <property type="entry name" value="AAA_5"/>
    <property type="match status" value="1"/>
</dbReference>
<proteinExistence type="predicted"/>
<dbReference type="Proteomes" id="UP000182062">
    <property type="component" value="Unassembled WGS sequence"/>
</dbReference>
<protein>
    <submittedName>
        <fullName evidence="3">Restriction endonuclease</fullName>
    </submittedName>
</protein>
<organism evidence="3 4">
    <name type="scientific">Rossellomorea aquimaris</name>
    <dbReference type="NCBI Taxonomy" id="189382"/>
    <lineage>
        <taxon>Bacteria</taxon>
        <taxon>Bacillati</taxon>
        <taxon>Bacillota</taxon>
        <taxon>Bacilli</taxon>
        <taxon>Bacillales</taxon>
        <taxon>Bacillaceae</taxon>
        <taxon>Rossellomorea</taxon>
    </lineage>
</organism>
<keyword evidence="4" id="KW-1185">Reference proteome</keyword>
<evidence type="ECO:0000259" key="2">
    <source>
        <dbReference type="Pfam" id="PF12102"/>
    </source>
</evidence>
<dbReference type="OrthoDB" id="9781481at2"/>
<dbReference type="RefSeq" id="WP_071616894.1">
    <property type="nucleotide sequence ID" value="NZ_MINN01000022.1"/>
</dbReference>
<accession>A0A1J6W6F0</accession>
<keyword evidence="3" id="KW-0540">Nuclease</keyword>
<dbReference type="SUPFAM" id="SSF52540">
    <property type="entry name" value="P-loop containing nucleoside triphosphate hydrolases"/>
    <property type="match status" value="1"/>
</dbReference>
<comment type="caution">
    <text evidence="3">The sequence shown here is derived from an EMBL/GenBank/DDBJ whole genome shotgun (WGS) entry which is preliminary data.</text>
</comment>
<dbReference type="InterPro" id="IPR027417">
    <property type="entry name" value="P-loop_NTPase"/>
</dbReference>
<sequence>MIIEILKALAERIEVVQTLSLNKNNYIKRTDEKGIYVETESSMEKFRRGEKTSSLELISYEFIQQAWQEFSSKRVASKEDFVRTRGRTSFIMSFFAKLPFVKVVENGQKTAISLIEFKTDDLPNEQIHKVKTFLEEIIEGTYHPERLSEQLEGNEYRIKSRARQDLRLLGFLDKNQHQNEELINKYIKSSNKIELLREQILHKQYFRIALETLDLLEDHTPNEKKRALIELGKLIVRNSLGDNLMVDSVAKERSTNLLKWLQYVNLINEEYTPNIQVNTLKEHHMVNTSIREKLLYIMNNYVSAKAQPFGGNALGSYVRNAVPKEFQKLPFLNDKYVVTGSVGQGNWASVPWIAIMNKEITTSTQRGYYIVYLFSEDMSRLYLTLAQGVTETTKEEMLKRKQEIRDHVEMRASVKKDNDLYLGESSKAKGYALSTAAYIEYQKDEMPSERELVEDLESMISYYERYIDHSESQDNAEDVLPEVEVAAVEFRNDSEMVDHIHTFISTKGFYYERRDINNLYLSLKTKPFVILSGISGTGKTKIVQLFAESLGATADNGQFALIPVRPDWSDGSDLIGYRDIKGEFQAGPFTKVLIEANKLENRDKPYFVLLDEMNLARVEYYFSDLLSVMESRDHKDGELVSAPVVEETEVGRLLMRDNLFIIGTVNMDETTHPFSPKVLDRANTIEYNEVVLDHFGFLSKDSAAEPLSVSNKQVAGRFLNLKDAYFEHEDLVKKVTRLLVEVNSILEPIKAHFGYRVRDEVCFYMIYNDEDQLMSFDEAFDYQLLQKVLPRLTGNDLKTEDALKKLFRFCTSHEWVDEDVETILKEARFSKSARKLSNMIPKIMHDGFTSFWGS</sequence>
<evidence type="ECO:0000313" key="3">
    <source>
        <dbReference type="EMBL" id="OIU73170.1"/>
    </source>
</evidence>
<keyword evidence="3" id="KW-0255">Endonuclease</keyword>
<dbReference type="Gene3D" id="3.40.50.300">
    <property type="entry name" value="P-loop containing nucleotide triphosphate hydrolases"/>
    <property type="match status" value="1"/>
</dbReference>
<keyword evidence="3" id="KW-0378">Hydrolase</keyword>
<feature type="domain" description="ATPase dynein-related AAA" evidence="1">
    <location>
        <begin position="529"/>
        <end position="681"/>
    </location>
</feature>
<dbReference type="GO" id="GO:0016887">
    <property type="term" value="F:ATP hydrolysis activity"/>
    <property type="evidence" value="ECO:0007669"/>
    <property type="project" value="InterPro"/>
</dbReference>
<dbReference type="EMBL" id="MINN01000022">
    <property type="protein sequence ID" value="OIU73170.1"/>
    <property type="molecule type" value="Genomic_DNA"/>
</dbReference>